<organism evidence="2">
    <name type="scientific">Candidatus Syntropharchaeum butanivorans</name>
    <dbReference type="NCBI Taxonomy" id="1839936"/>
    <lineage>
        <taxon>Archaea</taxon>
        <taxon>Methanobacteriati</taxon>
        <taxon>Methanobacteriota</taxon>
        <taxon>Stenosarchaea group</taxon>
        <taxon>Methanomicrobia</taxon>
        <taxon>Methanosarcinales</taxon>
        <taxon>ANME-2 cluster</taxon>
        <taxon>Candidatus Syntropharchaeum</taxon>
    </lineage>
</organism>
<protein>
    <submittedName>
        <fullName evidence="2">LSM domain-containing protein</fullName>
    </submittedName>
</protein>
<accession>A0A7C0WZP6</accession>
<dbReference type="Pfam" id="PF01423">
    <property type="entry name" value="LSM"/>
    <property type="match status" value="1"/>
</dbReference>
<gene>
    <name evidence="2" type="ORF">ENG09_00680</name>
    <name evidence="3" type="ORF">ENI32_08605</name>
</gene>
<sequence length="73" mass="8199">MFPNKKIQSLIGHKIRVEMKGDKNILEGILTSADDYLNLYLTSTTEIVDGERKRVLGSVILRGNNIVMINPVN</sequence>
<dbReference type="InterPro" id="IPR010920">
    <property type="entry name" value="LSM_dom_sf"/>
</dbReference>
<dbReference type="EMBL" id="DQZR01000029">
    <property type="protein sequence ID" value="HDM35755.1"/>
    <property type="molecule type" value="Genomic_DNA"/>
</dbReference>
<dbReference type="InterPro" id="IPR001163">
    <property type="entry name" value="Sm_dom_euk/arc"/>
</dbReference>
<dbReference type="Proteomes" id="UP000885863">
    <property type="component" value="Unassembled WGS sequence"/>
</dbReference>
<dbReference type="SUPFAM" id="SSF50182">
    <property type="entry name" value="Sm-like ribonucleoproteins"/>
    <property type="match status" value="1"/>
</dbReference>
<dbReference type="PIRSF" id="PIRSF006609">
    <property type="entry name" value="snRNP_SmF"/>
    <property type="match status" value="1"/>
</dbReference>
<comment type="caution">
    <text evidence="2">The sequence shown here is derived from an EMBL/GenBank/DDBJ whole genome shotgun (WGS) entry which is preliminary data.</text>
</comment>
<dbReference type="Proteomes" id="UP000885936">
    <property type="component" value="Unassembled WGS sequence"/>
</dbReference>
<evidence type="ECO:0000313" key="3">
    <source>
        <dbReference type="EMBL" id="HEC57908.1"/>
    </source>
</evidence>
<dbReference type="AlphaFoldDB" id="A0A7C0WZP6"/>
<dbReference type="InterPro" id="IPR047575">
    <property type="entry name" value="Sm"/>
</dbReference>
<reference evidence="2" key="1">
    <citation type="journal article" date="2020" name="mSystems">
        <title>Genome- and Community-Level Interaction Insights into Carbon Utilization and Element Cycling Functions of Hydrothermarchaeota in Hydrothermal Sediment.</title>
        <authorList>
            <person name="Zhou Z."/>
            <person name="Liu Y."/>
            <person name="Xu W."/>
            <person name="Pan J."/>
            <person name="Luo Z.H."/>
            <person name="Li M."/>
        </authorList>
    </citation>
    <scope>NUCLEOTIDE SEQUENCE [LARGE SCALE GENOMIC DNA]</scope>
    <source>
        <strain evidence="2">HyVt-185</strain>
        <strain evidence="3">HyVt-386</strain>
    </source>
</reference>
<dbReference type="PROSITE" id="PS52002">
    <property type="entry name" value="SM"/>
    <property type="match status" value="1"/>
</dbReference>
<dbReference type="Gene3D" id="2.30.30.100">
    <property type="match status" value="1"/>
</dbReference>
<feature type="domain" description="Sm" evidence="1">
    <location>
        <begin position="2"/>
        <end position="73"/>
    </location>
</feature>
<name>A0A7C0WZP6_9EURY</name>
<dbReference type="SMART" id="SM00651">
    <property type="entry name" value="Sm"/>
    <property type="match status" value="1"/>
</dbReference>
<dbReference type="EMBL" id="DRIE01000139">
    <property type="protein sequence ID" value="HEC57908.1"/>
    <property type="molecule type" value="Genomic_DNA"/>
</dbReference>
<evidence type="ECO:0000259" key="1">
    <source>
        <dbReference type="PROSITE" id="PS52002"/>
    </source>
</evidence>
<dbReference type="GO" id="GO:0003723">
    <property type="term" value="F:RNA binding"/>
    <property type="evidence" value="ECO:0007669"/>
    <property type="project" value="InterPro"/>
</dbReference>
<evidence type="ECO:0000313" key="2">
    <source>
        <dbReference type="EMBL" id="HDM35755.1"/>
    </source>
</evidence>
<proteinExistence type="predicted"/>